<dbReference type="EMBL" id="JAGFBS010000015">
    <property type="protein sequence ID" value="KAG6375129.1"/>
    <property type="molecule type" value="Genomic_DNA"/>
</dbReference>
<feature type="compositionally biased region" description="Pro residues" evidence="1">
    <location>
        <begin position="9"/>
        <end position="22"/>
    </location>
</feature>
<gene>
    <name evidence="2" type="ORF">JVT61DRAFT_3332</name>
</gene>
<comment type="caution">
    <text evidence="2">The sequence shown here is derived from an EMBL/GenBank/DDBJ whole genome shotgun (WGS) entry which is preliminary data.</text>
</comment>
<proteinExistence type="predicted"/>
<evidence type="ECO:0000313" key="3">
    <source>
        <dbReference type="Proteomes" id="UP000683000"/>
    </source>
</evidence>
<organism evidence="2 3">
    <name type="scientific">Boletus reticuloceps</name>
    <dbReference type="NCBI Taxonomy" id="495285"/>
    <lineage>
        <taxon>Eukaryota</taxon>
        <taxon>Fungi</taxon>
        <taxon>Dikarya</taxon>
        <taxon>Basidiomycota</taxon>
        <taxon>Agaricomycotina</taxon>
        <taxon>Agaricomycetes</taxon>
        <taxon>Agaricomycetidae</taxon>
        <taxon>Boletales</taxon>
        <taxon>Boletineae</taxon>
        <taxon>Boletaceae</taxon>
        <taxon>Boletoideae</taxon>
        <taxon>Boletus</taxon>
    </lineage>
</organism>
<name>A0A8I2YLT7_9AGAM</name>
<evidence type="ECO:0000256" key="1">
    <source>
        <dbReference type="SAM" id="MobiDB-lite"/>
    </source>
</evidence>
<reference evidence="2" key="1">
    <citation type="submission" date="2021-03" db="EMBL/GenBank/DDBJ databases">
        <title>Evolutionary innovations through gain and loss of genes in the ectomycorrhizal Boletales.</title>
        <authorList>
            <person name="Wu G."/>
            <person name="Miyauchi S."/>
            <person name="Morin E."/>
            <person name="Yang Z.-L."/>
            <person name="Xu J."/>
            <person name="Martin F.M."/>
        </authorList>
    </citation>
    <scope>NUCLEOTIDE SEQUENCE</scope>
    <source>
        <strain evidence="2">BR01</strain>
    </source>
</reference>
<protein>
    <submittedName>
        <fullName evidence="2">Uncharacterized protein</fullName>
    </submittedName>
</protein>
<keyword evidence="3" id="KW-1185">Reference proteome</keyword>
<dbReference type="Proteomes" id="UP000683000">
    <property type="component" value="Unassembled WGS sequence"/>
</dbReference>
<feature type="region of interest" description="Disordered" evidence="1">
    <location>
        <begin position="1"/>
        <end position="35"/>
    </location>
</feature>
<sequence>MNPDSQTSPPAPADDPPAPARPNPNTTQQTFKQPDAKMMSGMLEGLLTTVMVMTLEMSMVNGHKQAIMRETVKLPYEVNDLEGRCREELVAIVQQQAKKWPYHDSKHCFTMKTNMDQMCCVLLNCMFGFTKEMVVTRHLSPAPSTPRLSGSHQYDGTQVLDSVWHGLDGPCSPPLIIH</sequence>
<accession>A0A8I2YLT7</accession>
<dbReference type="OrthoDB" id="2891670at2759"/>
<dbReference type="AlphaFoldDB" id="A0A8I2YLT7"/>
<evidence type="ECO:0000313" key="2">
    <source>
        <dbReference type="EMBL" id="KAG6375129.1"/>
    </source>
</evidence>